<protein>
    <submittedName>
        <fullName evidence="1">Uncharacterized protein</fullName>
    </submittedName>
</protein>
<dbReference type="EMBL" id="JAULSU010000003">
    <property type="protein sequence ID" value="KAK0623431.1"/>
    <property type="molecule type" value="Genomic_DNA"/>
</dbReference>
<keyword evidence="2" id="KW-1185">Reference proteome</keyword>
<evidence type="ECO:0000313" key="1">
    <source>
        <dbReference type="EMBL" id="KAK0623431.1"/>
    </source>
</evidence>
<gene>
    <name evidence="1" type="ORF">B0T14DRAFT_177094</name>
</gene>
<organism evidence="1 2">
    <name type="scientific">Immersiella caudata</name>
    <dbReference type="NCBI Taxonomy" id="314043"/>
    <lineage>
        <taxon>Eukaryota</taxon>
        <taxon>Fungi</taxon>
        <taxon>Dikarya</taxon>
        <taxon>Ascomycota</taxon>
        <taxon>Pezizomycotina</taxon>
        <taxon>Sordariomycetes</taxon>
        <taxon>Sordariomycetidae</taxon>
        <taxon>Sordariales</taxon>
        <taxon>Lasiosphaeriaceae</taxon>
        <taxon>Immersiella</taxon>
    </lineage>
</organism>
<proteinExistence type="predicted"/>
<evidence type="ECO:0000313" key="2">
    <source>
        <dbReference type="Proteomes" id="UP001175000"/>
    </source>
</evidence>
<dbReference type="Proteomes" id="UP001175000">
    <property type="component" value="Unassembled WGS sequence"/>
</dbReference>
<name>A0AA39WXK3_9PEZI</name>
<reference evidence="1" key="1">
    <citation type="submission" date="2023-06" db="EMBL/GenBank/DDBJ databases">
        <title>Genome-scale phylogeny and comparative genomics of the fungal order Sordariales.</title>
        <authorList>
            <consortium name="Lawrence Berkeley National Laboratory"/>
            <person name="Hensen N."/>
            <person name="Bonometti L."/>
            <person name="Westerberg I."/>
            <person name="Brannstrom I.O."/>
            <person name="Guillou S."/>
            <person name="Cros-Aarteil S."/>
            <person name="Calhoun S."/>
            <person name="Haridas S."/>
            <person name="Kuo A."/>
            <person name="Mondo S."/>
            <person name="Pangilinan J."/>
            <person name="Riley R."/>
            <person name="Labutti K."/>
            <person name="Andreopoulos B."/>
            <person name="Lipzen A."/>
            <person name="Chen C."/>
            <person name="Yanf M."/>
            <person name="Daum C."/>
            <person name="Ng V."/>
            <person name="Clum A."/>
            <person name="Steindorff A."/>
            <person name="Ohm R."/>
            <person name="Martin F."/>
            <person name="Silar P."/>
            <person name="Natvig D."/>
            <person name="Lalanne C."/>
            <person name="Gautier V."/>
            <person name="Ament-Velasquez S.L."/>
            <person name="Kruys A."/>
            <person name="Hutchinson M.I."/>
            <person name="Powell A.J."/>
            <person name="Barry K."/>
            <person name="Miller A.N."/>
            <person name="Grigoriev I.V."/>
            <person name="Debuchy R."/>
            <person name="Gladieux P."/>
            <person name="Thoren M.H."/>
            <person name="Johannesson H."/>
        </authorList>
    </citation>
    <scope>NUCLEOTIDE SEQUENCE</scope>
    <source>
        <strain evidence="1">CBS 606.72</strain>
    </source>
</reference>
<accession>A0AA39WXK3</accession>
<comment type="caution">
    <text evidence="1">The sequence shown here is derived from an EMBL/GenBank/DDBJ whole genome shotgun (WGS) entry which is preliminary data.</text>
</comment>
<sequence length="146" mass="15413">MAKIARMLGIVAVAAVSSVAPGLPLFAFLARAARPSSSLSGAFSCRRAPCLEGLLFRALPSRPDATVLLGELRGGRQSRPTDRNLFHVKSLSCCDLSDNRVGGGGGATTLMASGCLLVVGRMWIMGRFERERDWDLALPPVASTSP</sequence>
<dbReference type="AlphaFoldDB" id="A0AA39WXK3"/>